<dbReference type="EMBL" id="LGLN01000056">
    <property type="protein sequence ID" value="KPC30040.1"/>
    <property type="molecule type" value="Genomic_DNA"/>
</dbReference>
<sequence length="93" mass="10922">MQSVQQRLISQQVKTQRSLLARGWKFDIAPQGGIFIWVYHPDLPDLQPFMNKLEQHKILLMPGSAFSVSRDYQRYARINCTHFSETVEEHFSV</sequence>
<protein>
    <submittedName>
        <fullName evidence="1">GntR family transcriptional regulator/aminotransferase</fullName>
    </submittedName>
</protein>
<accession>A0A0N0X9R8</accession>
<dbReference type="PATRIC" id="fig|81035.3.peg.1508"/>
<organism evidence="1 2">
    <name type="scientific">Pseudomonas syringae pv. cilantro</name>
    <dbReference type="NCBI Taxonomy" id="81035"/>
    <lineage>
        <taxon>Bacteria</taxon>
        <taxon>Pseudomonadati</taxon>
        <taxon>Pseudomonadota</taxon>
        <taxon>Gammaproteobacteria</taxon>
        <taxon>Pseudomonadales</taxon>
        <taxon>Pseudomonadaceae</taxon>
        <taxon>Pseudomonas</taxon>
        <taxon>Pseudomonas syringae</taxon>
    </lineage>
</organism>
<dbReference type="GO" id="GO:0008483">
    <property type="term" value="F:transaminase activity"/>
    <property type="evidence" value="ECO:0007669"/>
    <property type="project" value="UniProtKB-KW"/>
</dbReference>
<dbReference type="InterPro" id="IPR015422">
    <property type="entry name" value="PyrdxlP-dep_Trfase_small"/>
</dbReference>
<proteinExistence type="predicted"/>
<keyword evidence="1" id="KW-0032">Aminotransferase</keyword>
<comment type="caution">
    <text evidence="1">The sequence shown here is derived from an EMBL/GenBank/DDBJ whole genome shotgun (WGS) entry which is preliminary data.</text>
</comment>
<reference evidence="1 2" key="1">
    <citation type="submission" date="2015-07" db="EMBL/GenBank/DDBJ databases">
        <authorList>
            <person name="Noorani M."/>
        </authorList>
    </citation>
    <scope>NUCLEOTIDE SEQUENCE [LARGE SCALE GENOMIC DNA]</scope>
    <source>
        <strain evidence="1 2">0788_9</strain>
    </source>
</reference>
<evidence type="ECO:0000313" key="1">
    <source>
        <dbReference type="EMBL" id="KPC30040.1"/>
    </source>
</evidence>
<dbReference type="Proteomes" id="UP000037891">
    <property type="component" value="Unassembled WGS sequence"/>
</dbReference>
<dbReference type="AlphaFoldDB" id="A0A0N0X9R8"/>
<dbReference type="InterPro" id="IPR015424">
    <property type="entry name" value="PyrdxlP-dep_Trfase"/>
</dbReference>
<reference evidence="1 2" key="2">
    <citation type="submission" date="2015-10" db="EMBL/GenBank/DDBJ databases">
        <title>Comparative genomics and high-throughput reverse genetic screens identify a new phytobacterial MAMP and an Arabidopsis receptor required for immune elicitation.</title>
        <authorList>
            <person name="Mott G.A."/>
            <person name="Thakur S."/>
            <person name="Wang P.W."/>
            <person name="Desveaux D."/>
            <person name="Guttman D.S."/>
        </authorList>
    </citation>
    <scope>NUCLEOTIDE SEQUENCE [LARGE SCALE GENOMIC DNA]</scope>
    <source>
        <strain evidence="1 2">0788_9</strain>
    </source>
</reference>
<keyword evidence="1" id="KW-0808">Transferase</keyword>
<name>A0A0N0X9R8_PSESX</name>
<gene>
    <name evidence="1" type="ORF">ABJ99_1419</name>
</gene>
<evidence type="ECO:0000313" key="2">
    <source>
        <dbReference type="Proteomes" id="UP000037891"/>
    </source>
</evidence>
<dbReference type="Gene3D" id="3.90.1150.10">
    <property type="entry name" value="Aspartate Aminotransferase, domain 1"/>
    <property type="match status" value="1"/>
</dbReference>
<dbReference type="SUPFAM" id="SSF53383">
    <property type="entry name" value="PLP-dependent transferases"/>
    <property type="match status" value="1"/>
</dbReference>